<dbReference type="eggNOG" id="KOG0440">
    <property type="taxonomic scope" value="Eukaryota"/>
</dbReference>
<dbReference type="SUPFAM" id="SSF101152">
    <property type="entry name" value="Mob1/phocein"/>
    <property type="match status" value="1"/>
</dbReference>
<dbReference type="InParanoid" id="C1E8M5"/>
<accession>C1E8M5</accession>
<dbReference type="OrthoDB" id="8170117at2759"/>
<dbReference type="Pfam" id="PF03637">
    <property type="entry name" value="Mob1_phocein"/>
    <property type="match status" value="1"/>
</dbReference>
<dbReference type="OMA" id="FRVYSHM"/>
<dbReference type="STRING" id="296587.C1E8M5"/>
<reference evidence="1 2" key="1">
    <citation type="journal article" date="2009" name="Science">
        <title>Green evolution and dynamic adaptations revealed by genomes of the marine picoeukaryotes Micromonas.</title>
        <authorList>
            <person name="Worden A.Z."/>
            <person name="Lee J.H."/>
            <person name="Mock T."/>
            <person name="Rouze P."/>
            <person name="Simmons M.P."/>
            <person name="Aerts A.L."/>
            <person name="Allen A.E."/>
            <person name="Cuvelier M.L."/>
            <person name="Derelle E."/>
            <person name="Everett M.V."/>
            <person name="Foulon E."/>
            <person name="Grimwood J."/>
            <person name="Gundlach H."/>
            <person name="Henrissat B."/>
            <person name="Napoli C."/>
            <person name="McDonald S.M."/>
            <person name="Parker M.S."/>
            <person name="Rombauts S."/>
            <person name="Salamov A."/>
            <person name="Von Dassow P."/>
            <person name="Badger J.H."/>
            <person name="Coutinho P.M."/>
            <person name="Demir E."/>
            <person name="Dubchak I."/>
            <person name="Gentemann C."/>
            <person name="Eikrem W."/>
            <person name="Gready J.E."/>
            <person name="John U."/>
            <person name="Lanier W."/>
            <person name="Lindquist E.A."/>
            <person name="Lucas S."/>
            <person name="Mayer K.F."/>
            <person name="Moreau H."/>
            <person name="Not F."/>
            <person name="Otillar R."/>
            <person name="Panaud O."/>
            <person name="Pangilinan J."/>
            <person name="Paulsen I."/>
            <person name="Piegu B."/>
            <person name="Poliakov A."/>
            <person name="Robbens S."/>
            <person name="Schmutz J."/>
            <person name="Toulza E."/>
            <person name="Wyss T."/>
            <person name="Zelensky A."/>
            <person name="Zhou K."/>
            <person name="Armbrust E.V."/>
            <person name="Bhattacharya D."/>
            <person name="Goodenough U.W."/>
            <person name="Van de Peer Y."/>
            <person name="Grigoriev I.V."/>
        </authorList>
    </citation>
    <scope>NUCLEOTIDE SEQUENCE [LARGE SCALE GENOMIC DNA]</scope>
    <source>
        <strain evidence="2">RCC299 / NOUM17</strain>
    </source>
</reference>
<protein>
    <submittedName>
        <fullName evidence="1">Uncharacterized protein</fullName>
    </submittedName>
</protein>
<dbReference type="GeneID" id="8244567"/>
<dbReference type="KEGG" id="mis:MICPUN_83121"/>
<evidence type="ECO:0000313" key="2">
    <source>
        <dbReference type="Proteomes" id="UP000002009"/>
    </source>
</evidence>
<dbReference type="Gene3D" id="1.20.140.30">
    <property type="entry name" value="MOB kinase activator"/>
    <property type="match status" value="1"/>
</dbReference>
<dbReference type="RefSeq" id="XP_002502921.1">
    <property type="nucleotide sequence ID" value="XM_002502875.1"/>
</dbReference>
<dbReference type="InterPro" id="IPR036703">
    <property type="entry name" value="MOB_kinase_act_sf"/>
</dbReference>
<dbReference type="PANTHER" id="PTHR22599">
    <property type="entry name" value="MPS ONE BINDER KINASE ACTIVATOR-LIKE MOB"/>
    <property type="match status" value="1"/>
</dbReference>
<dbReference type="EMBL" id="CP001327">
    <property type="protein sequence ID" value="ACO64179.1"/>
    <property type="molecule type" value="Genomic_DNA"/>
</dbReference>
<organism evidence="1 2">
    <name type="scientific">Micromonas commoda (strain RCC299 / NOUM17 / CCMP2709)</name>
    <name type="common">Picoplanktonic green alga</name>
    <dbReference type="NCBI Taxonomy" id="296587"/>
    <lineage>
        <taxon>Eukaryota</taxon>
        <taxon>Viridiplantae</taxon>
        <taxon>Chlorophyta</taxon>
        <taxon>Mamiellophyceae</taxon>
        <taxon>Mamiellales</taxon>
        <taxon>Mamiellaceae</taxon>
        <taxon>Micromonas</taxon>
    </lineage>
</organism>
<name>C1E8M5_MICCC</name>
<dbReference type="SMART" id="SM01388">
    <property type="entry name" value="Mob1_phocein"/>
    <property type="match status" value="1"/>
</dbReference>
<dbReference type="AlphaFoldDB" id="C1E8M5"/>
<dbReference type="FunFam" id="1.20.140.30:FF:000001">
    <property type="entry name" value="MOB kinase activator 1A"/>
    <property type="match status" value="1"/>
</dbReference>
<dbReference type="InterPro" id="IPR005301">
    <property type="entry name" value="MOB_kinase_act_fam"/>
</dbReference>
<evidence type="ECO:0000313" key="1">
    <source>
        <dbReference type="EMBL" id="ACO64179.1"/>
    </source>
</evidence>
<sequence length="283" mass="30933">MFWPSSSSNSRATFRCVCRSRPYRRTSPVAPRPILFLFSGTPRSAFDLSRTHRTRRPKKNAPVGSKGAALKQHIDATLGSGNLREAVLLPPGEDLNEWLAVNTVDFYNAISMLYATLAEYCTDGSCPTMCAGPKYEYRWADGVKVKKPIACTAPQYVDYLLSWVESQVDDEALFPQAQGADFPSNFPDVVRKIFTRLFRVYAHIYHSHFPQICTLGAEAHLNTLFKHFIYFTSAFGLVRREELAPLGELVDGILGVVPSHVKINNNVGGGGGGGGGAGGGSAV</sequence>
<proteinExistence type="predicted"/>
<gene>
    <name evidence="1" type="ORF">MICPUN_83121</name>
</gene>
<keyword evidence="2" id="KW-1185">Reference proteome</keyword>
<dbReference type="Proteomes" id="UP000002009">
    <property type="component" value="Chromosome 6"/>
</dbReference>
<dbReference type="FunCoup" id="C1E8M5">
    <property type="interactions" value="1774"/>
</dbReference>